<sequence>MIVAKRKSNDHQSTETQVNKLPSKVQTWSPDHVKKFLEAFLRLTEEKLTRKNDPYEMDPSPAESIIELVEELNKNTGFITLYLIVDYHLI</sequence>
<dbReference type="Proteomes" id="UP000789570">
    <property type="component" value="Unassembled WGS sequence"/>
</dbReference>
<keyword evidence="3" id="KW-1185">Reference proteome</keyword>
<feature type="region of interest" description="Disordered" evidence="1">
    <location>
        <begin position="1"/>
        <end position="23"/>
    </location>
</feature>
<dbReference type="OrthoDB" id="2390206at2759"/>
<gene>
    <name evidence="2" type="ORF">FCALED_LOCUS2919</name>
</gene>
<evidence type="ECO:0000256" key="1">
    <source>
        <dbReference type="SAM" id="MobiDB-lite"/>
    </source>
</evidence>
<feature type="compositionally biased region" description="Polar residues" evidence="1">
    <location>
        <begin position="14"/>
        <end position="23"/>
    </location>
</feature>
<dbReference type="EMBL" id="CAJVPQ010000482">
    <property type="protein sequence ID" value="CAG8485229.1"/>
    <property type="molecule type" value="Genomic_DNA"/>
</dbReference>
<name>A0A9N8ZAX6_9GLOM</name>
<comment type="caution">
    <text evidence="2">The sequence shown here is derived from an EMBL/GenBank/DDBJ whole genome shotgun (WGS) entry which is preliminary data.</text>
</comment>
<reference evidence="2" key="1">
    <citation type="submission" date="2021-06" db="EMBL/GenBank/DDBJ databases">
        <authorList>
            <person name="Kallberg Y."/>
            <person name="Tangrot J."/>
            <person name="Rosling A."/>
        </authorList>
    </citation>
    <scope>NUCLEOTIDE SEQUENCE</scope>
    <source>
        <strain evidence="2">UK204</strain>
    </source>
</reference>
<evidence type="ECO:0000313" key="2">
    <source>
        <dbReference type="EMBL" id="CAG8485229.1"/>
    </source>
</evidence>
<evidence type="ECO:0000313" key="3">
    <source>
        <dbReference type="Proteomes" id="UP000789570"/>
    </source>
</evidence>
<proteinExistence type="predicted"/>
<accession>A0A9N8ZAX6</accession>
<protein>
    <submittedName>
        <fullName evidence="2">13695_t:CDS:1</fullName>
    </submittedName>
</protein>
<organism evidence="2 3">
    <name type="scientific">Funneliformis caledonium</name>
    <dbReference type="NCBI Taxonomy" id="1117310"/>
    <lineage>
        <taxon>Eukaryota</taxon>
        <taxon>Fungi</taxon>
        <taxon>Fungi incertae sedis</taxon>
        <taxon>Mucoromycota</taxon>
        <taxon>Glomeromycotina</taxon>
        <taxon>Glomeromycetes</taxon>
        <taxon>Glomerales</taxon>
        <taxon>Glomeraceae</taxon>
        <taxon>Funneliformis</taxon>
    </lineage>
</organism>
<dbReference type="AlphaFoldDB" id="A0A9N8ZAX6"/>